<dbReference type="InterPro" id="IPR018711">
    <property type="entry name" value="NAGPA"/>
</dbReference>
<dbReference type="InterPro" id="IPR013783">
    <property type="entry name" value="Ig-like_fold"/>
</dbReference>
<dbReference type="RefSeq" id="WP_379321718.1">
    <property type="nucleotide sequence ID" value="NZ_JBHTLM010000028.1"/>
</dbReference>
<dbReference type="PANTHER" id="PTHR43143">
    <property type="entry name" value="METALLOPHOSPHOESTERASE, CALCINEURIN SUPERFAMILY"/>
    <property type="match status" value="1"/>
</dbReference>
<feature type="domain" description="SLH" evidence="3">
    <location>
        <begin position="1591"/>
        <end position="1653"/>
    </location>
</feature>
<dbReference type="Gene3D" id="3.60.21.10">
    <property type="match status" value="1"/>
</dbReference>
<dbReference type="InterPro" id="IPR029052">
    <property type="entry name" value="Metallo-depent_PP-like"/>
</dbReference>
<proteinExistence type="predicted"/>
<dbReference type="PANTHER" id="PTHR43143:SF1">
    <property type="entry name" value="SERINE_THREONINE-PROTEIN PHOSPHATASE CPPED1"/>
    <property type="match status" value="1"/>
</dbReference>
<dbReference type="InterPro" id="IPR003343">
    <property type="entry name" value="Big_2"/>
</dbReference>
<comment type="caution">
    <text evidence="4">The sequence shown here is derived from an EMBL/GenBank/DDBJ whole genome shotgun (WGS) entry which is preliminary data.</text>
</comment>
<dbReference type="Pfam" id="PF00149">
    <property type="entry name" value="Metallophos"/>
    <property type="match status" value="1"/>
</dbReference>
<feature type="domain" description="SLH" evidence="3">
    <location>
        <begin position="1656"/>
        <end position="1714"/>
    </location>
</feature>
<dbReference type="EMBL" id="JBHTLM010000028">
    <property type="protein sequence ID" value="MFD1179292.1"/>
    <property type="molecule type" value="Genomic_DNA"/>
</dbReference>
<dbReference type="InterPro" id="IPR004843">
    <property type="entry name" value="Calcineurin-like_PHP"/>
</dbReference>
<dbReference type="Gene3D" id="2.60.40.1080">
    <property type="match status" value="1"/>
</dbReference>
<feature type="domain" description="SLH" evidence="3">
    <location>
        <begin position="1531"/>
        <end position="1590"/>
    </location>
</feature>
<dbReference type="InterPro" id="IPR008964">
    <property type="entry name" value="Invasin/intimin_cell_adhesion"/>
</dbReference>
<name>A0ABW3S525_9BACL</name>
<dbReference type="InterPro" id="IPR001119">
    <property type="entry name" value="SLH_dom"/>
</dbReference>
<organism evidence="4 5">
    <name type="scientific">Paenibacillus puldeungensis</name>
    <dbReference type="NCBI Taxonomy" id="696536"/>
    <lineage>
        <taxon>Bacteria</taxon>
        <taxon>Bacillati</taxon>
        <taxon>Bacillota</taxon>
        <taxon>Bacilli</taxon>
        <taxon>Bacillales</taxon>
        <taxon>Paenibacillaceae</taxon>
        <taxon>Paenibacillus</taxon>
    </lineage>
</organism>
<dbReference type="Gene3D" id="2.60.40.10">
    <property type="entry name" value="Immunoglobulins"/>
    <property type="match status" value="1"/>
</dbReference>
<feature type="compositionally biased region" description="Low complexity" evidence="1">
    <location>
        <begin position="1489"/>
        <end position="1500"/>
    </location>
</feature>
<feature type="compositionally biased region" description="Basic and acidic residues" evidence="1">
    <location>
        <begin position="1503"/>
        <end position="1528"/>
    </location>
</feature>
<evidence type="ECO:0000259" key="3">
    <source>
        <dbReference type="PROSITE" id="PS51272"/>
    </source>
</evidence>
<keyword evidence="2" id="KW-0732">Signal</keyword>
<reference evidence="5" key="1">
    <citation type="journal article" date="2019" name="Int. J. Syst. Evol. Microbiol.">
        <title>The Global Catalogue of Microorganisms (GCM) 10K type strain sequencing project: providing services to taxonomists for standard genome sequencing and annotation.</title>
        <authorList>
            <consortium name="The Broad Institute Genomics Platform"/>
            <consortium name="The Broad Institute Genome Sequencing Center for Infectious Disease"/>
            <person name="Wu L."/>
            <person name="Ma J."/>
        </authorList>
    </citation>
    <scope>NUCLEOTIDE SEQUENCE [LARGE SCALE GENOMIC DNA]</scope>
    <source>
        <strain evidence="5">CCUG 59189</strain>
    </source>
</reference>
<feature type="region of interest" description="Disordered" evidence="1">
    <location>
        <begin position="1480"/>
        <end position="1536"/>
    </location>
</feature>
<dbReference type="InterPro" id="IPR051918">
    <property type="entry name" value="STPP_CPPED1"/>
</dbReference>
<keyword evidence="5" id="KW-1185">Reference proteome</keyword>
<dbReference type="SUPFAM" id="SSF56300">
    <property type="entry name" value="Metallo-dependent phosphatases"/>
    <property type="match status" value="1"/>
</dbReference>
<dbReference type="Proteomes" id="UP001597262">
    <property type="component" value="Unassembled WGS sequence"/>
</dbReference>
<evidence type="ECO:0000256" key="2">
    <source>
        <dbReference type="SAM" id="SignalP"/>
    </source>
</evidence>
<dbReference type="SUPFAM" id="SSF49373">
    <property type="entry name" value="Invasin/intimin cell-adhesion fragments"/>
    <property type="match status" value="1"/>
</dbReference>
<accession>A0ABW3S525</accession>
<dbReference type="Pfam" id="PF09992">
    <property type="entry name" value="NAGPA"/>
    <property type="match status" value="1"/>
</dbReference>
<sequence length="1714" mass="185450">MKKQRIVSVFLVLALISTFFQTNRVTAAVNPQQAVNFLASEELAPGVHYGEEDVVNYGAKPHRVRFNHLTVDPTANGVRIDTAKAQDTVNAMETIGGQAQREILKGNNVVASINADPYDMDYGVNVGIQVRDSQILISQPNNRYTTDTPVFFVRKSGKAEIGALRASSDIEIRSSSASETTNLSTLGGTVTSDVYAAAKTESAGLGTYSKQISLINRNSFGSWYSDPNKFSSDTLRVFTSSITSKHNFVHYRGSVPENHAYALIRLEGFNGSLQAGITYSGQVVKVYKDEGFNIPDDSIVLAGYNADAAGVAALQENASVNYTVHLYSGAYTEDENGIMVDRGQLADDVVAAVNGYHLLAKDGVINEGMVNNSGTDDNARTVIGITRDGKIEVIAANKPSANIREELTSGTNFRDIAEYMMEELGCVDILNMDGGGSTEMTARRAGSDKLTTVSYPSDGTSRNVSNSLLFISDAPRTSSVGQVVVDSSVKIYQSSHRTFTVRLTDVSGSPMASDGKTITWSAKYGTIDQNGNYIAPSQPSDDIVTATVDGIAGTAKVAVVDETSIASIAFSATGTVALHKGDTYSFAFHATDSSQKEIIIDPALATWEVTGDIGNIKDGLLTVSVESGLGTVSAKFLNKTYSAPVSVGLDEQLIDGFEGDQSAYHINSKYIYNNNDYRAGQGNNMVGIETDPSKVKNGTGSLYWIYDTKDWPMNGSGRATNGTMYINPDWSVARPEYGWTEEKRAALEDQYTAKAMPKKFGLWYYSGDENGDGISDNYDCMSTAYFKYGPDGKKGSLKLTPNEHMEWVGWKWVEVDVPQDWTMPIKFDYMMISNINKATPVSKDYRTTLMVDDLKYIYSDEPQDLAGPVFTDTAPIAGGIYSDTLDFSTTIKDVMSKVKPGGITVTVNSAPFTDYTFNEETGKLGFKLTGLKNGESYRVIVKALDTKNNESVPYIDNTYTVDTSPDTEAPVIRQVTPSSQVTVRIPSPRVTFKLTDTKSGVDAKSIKVTLDGKNVPVYYDATSGWGYAQPDFELAAGSVNLTVEAKDKNGNAMTAYTDVLKIDPIAQPADPQNYKISVVPDTQGNVFSDKIFGRVKTEDSELVVHLGDIVDNATETEFKEGKDYIESTGKPYLVLAGNHEGGNNNLDLYYKYFGSPTYSFKYGSTLIVVLNSAYNQSINVSDPTQYHYLEEVLKSNKLPNVYVFNHVITRDDYYTEHNMQPAEAEQFEGILSDYKKNHPNTNVNAVFGHLHTLHSWEVGGVNYIIGGNGAQKGYVNSEQGNILGSGMITVKNGVGSYGFNPLLSKVYIKNAALIGDTISSASTSQIQLDLYGDFREYPSNYVARISNLKYVNTTWRSSDTSMAMVDENGVVTLKKEGTAQITATSGGKSSTITIKSVDASKITASKISLSIPKETRIGERVIPTVSATDPYGAVFVVNNRDVKFSFSNSLMRIDDGAIIGTSVGHETVTATYQGKSASAEITIKPIDSPPGSSESSGGMSNDKPSDTSKNEAGKDNSNDQASDSKDTKSTAPHASFSDISSHWAQKEINEVVSKGLFKGTDADKFSPNAEMTRSMFVTVLWRLAGTPAITSKPTFADVQSKAWYYNGVMWATENGIVKGIGEGFSPAASITREQLVVMMYRYAKNSGKVAASSGNLLSYSDARTVSSWALDAMKWAVGAGLINGGPNGALNPQATATRAEVAAIIARSIDESNN</sequence>
<dbReference type="Pfam" id="PF00395">
    <property type="entry name" value="SLH"/>
    <property type="match status" value="3"/>
</dbReference>
<evidence type="ECO:0000256" key="1">
    <source>
        <dbReference type="SAM" id="MobiDB-lite"/>
    </source>
</evidence>
<evidence type="ECO:0000313" key="5">
    <source>
        <dbReference type="Proteomes" id="UP001597262"/>
    </source>
</evidence>
<feature type="signal peptide" evidence="2">
    <location>
        <begin position="1"/>
        <end position="27"/>
    </location>
</feature>
<protein>
    <submittedName>
        <fullName evidence="4">S-layer homology domain-containing protein</fullName>
    </submittedName>
</protein>
<dbReference type="PROSITE" id="PS51272">
    <property type="entry name" value="SLH"/>
    <property type="match status" value="3"/>
</dbReference>
<gene>
    <name evidence="4" type="ORF">ACFQ3W_23765</name>
</gene>
<dbReference type="Pfam" id="PF02368">
    <property type="entry name" value="Big_2"/>
    <property type="match status" value="1"/>
</dbReference>
<feature type="chain" id="PRO_5047541265" evidence="2">
    <location>
        <begin position="28"/>
        <end position="1714"/>
    </location>
</feature>
<evidence type="ECO:0000313" key="4">
    <source>
        <dbReference type="EMBL" id="MFD1179292.1"/>
    </source>
</evidence>